<keyword evidence="7 9" id="KW-0408">Iron</keyword>
<name>A0A164Q161_9AGAM</name>
<dbReference type="Gene3D" id="1.10.630.10">
    <property type="entry name" value="Cytochrome P450"/>
    <property type="match status" value="1"/>
</dbReference>
<evidence type="ECO:0000256" key="4">
    <source>
        <dbReference type="ARBA" id="ARBA00022617"/>
    </source>
</evidence>
<dbReference type="GO" id="GO:0020037">
    <property type="term" value="F:heme binding"/>
    <property type="evidence" value="ECO:0007669"/>
    <property type="project" value="InterPro"/>
</dbReference>
<comment type="pathway">
    <text evidence="2">Secondary metabolite biosynthesis.</text>
</comment>
<comment type="similarity">
    <text evidence="3">Belongs to the cytochrome P450 family.</text>
</comment>
<dbReference type="GO" id="GO:0005506">
    <property type="term" value="F:iron ion binding"/>
    <property type="evidence" value="ECO:0007669"/>
    <property type="project" value="InterPro"/>
</dbReference>
<organism evidence="10 11">
    <name type="scientific">Sistotremastrum niveocremeum HHB9708</name>
    <dbReference type="NCBI Taxonomy" id="1314777"/>
    <lineage>
        <taxon>Eukaryota</taxon>
        <taxon>Fungi</taxon>
        <taxon>Dikarya</taxon>
        <taxon>Basidiomycota</taxon>
        <taxon>Agaricomycotina</taxon>
        <taxon>Agaricomycetes</taxon>
        <taxon>Sistotremastrales</taxon>
        <taxon>Sistotremastraceae</taxon>
        <taxon>Sertulicium</taxon>
        <taxon>Sertulicium niveocremeum</taxon>
    </lineage>
</organism>
<proteinExistence type="inferred from homology"/>
<keyword evidence="5 9" id="KW-0479">Metal-binding</keyword>
<dbReference type="InterPro" id="IPR002401">
    <property type="entry name" value="Cyt_P450_E_grp-I"/>
</dbReference>
<dbReference type="PANTHER" id="PTHR46300:SF7">
    <property type="entry name" value="P450, PUTATIVE (EUROFUNG)-RELATED"/>
    <property type="match status" value="1"/>
</dbReference>
<reference evidence="10 11" key="1">
    <citation type="journal article" date="2016" name="Mol. Biol. Evol.">
        <title>Comparative Genomics of Early-Diverging Mushroom-Forming Fungi Provides Insights into the Origins of Lignocellulose Decay Capabilities.</title>
        <authorList>
            <person name="Nagy L.G."/>
            <person name="Riley R."/>
            <person name="Tritt A."/>
            <person name="Adam C."/>
            <person name="Daum C."/>
            <person name="Floudas D."/>
            <person name="Sun H."/>
            <person name="Yadav J.S."/>
            <person name="Pangilinan J."/>
            <person name="Larsson K.H."/>
            <person name="Matsuura K."/>
            <person name="Barry K."/>
            <person name="Labutti K."/>
            <person name="Kuo R."/>
            <person name="Ohm R.A."/>
            <person name="Bhattacharya S.S."/>
            <person name="Shirouzu T."/>
            <person name="Yoshinaga Y."/>
            <person name="Martin F.M."/>
            <person name="Grigoriev I.V."/>
            <person name="Hibbett D.S."/>
        </authorList>
    </citation>
    <scope>NUCLEOTIDE SEQUENCE [LARGE SCALE GENOMIC DNA]</scope>
    <source>
        <strain evidence="10 11">HHB9708</strain>
    </source>
</reference>
<dbReference type="EMBL" id="KV419429">
    <property type="protein sequence ID" value="KZS89226.1"/>
    <property type="molecule type" value="Genomic_DNA"/>
</dbReference>
<keyword evidence="6" id="KW-0560">Oxidoreductase</keyword>
<dbReference type="OrthoDB" id="2789670at2759"/>
<comment type="cofactor">
    <cofactor evidence="1 9">
        <name>heme</name>
        <dbReference type="ChEBI" id="CHEBI:30413"/>
    </cofactor>
</comment>
<dbReference type="PANTHER" id="PTHR46300">
    <property type="entry name" value="P450, PUTATIVE (EUROFUNG)-RELATED-RELATED"/>
    <property type="match status" value="1"/>
</dbReference>
<accession>A0A164Q161</accession>
<protein>
    <submittedName>
        <fullName evidence="10">Cytochrome P450</fullName>
    </submittedName>
</protein>
<feature type="binding site" description="axial binding residue" evidence="9">
    <location>
        <position position="452"/>
    </location>
    <ligand>
        <name>heme</name>
        <dbReference type="ChEBI" id="CHEBI:30413"/>
    </ligand>
    <ligandPart>
        <name>Fe</name>
        <dbReference type="ChEBI" id="CHEBI:18248"/>
    </ligandPart>
</feature>
<evidence type="ECO:0000313" key="11">
    <source>
        <dbReference type="Proteomes" id="UP000076722"/>
    </source>
</evidence>
<dbReference type="AlphaFoldDB" id="A0A164Q161"/>
<dbReference type="InterPro" id="IPR036396">
    <property type="entry name" value="Cyt_P450_sf"/>
</dbReference>
<dbReference type="Pfam" id="PF00067">
    <property type="entry name" value="p450"/>
    <property type="match status" value="2"/>
</dbReference>
<dbReference type="STRING" id="1314777.A0A164Q161"/>
<keyword evidence="11" id="KW-1185">Reference proteome</keyword>
<evidence type="ECO:0000313" key="10">
    <source>
        <dbReference type="EMBL" id="KZS89226.1"/>
    </source>
</evidence>
<dbReference type="PRINTS" id="PR00463">
    <property type="entry name" value="EP450I"/>
</dbReference>
<keyword evidence="8" id="KW-0503">Monooxygenase</keyword>
<dbReference type="InterPro" id="IPR050364">
    <property type="entry name" value="Cytochrome_P450_fung"/>
</dbReference>
<dbReference type="InterPro" id="IPR001128">
    <property type="entry name" value="Cyt_P450"/>
</dbReference>
<evidence type="ECO:0000256" key="1">
    <source>
        <dbReference type="ARBA" id="ARBA00001971"/>
    </source>
</evidence>
<dbReference type="GO" id="GO:0004497">
    <property type="term" value="F:monooxygenase activity"/>
    <property type="evidence" value="ECO:0007669"/>
    <property type="project" value="UniProtKB-KW"/>
</dbReference>
<dbReference type="GO" id="GO:0016705">
    <property type="term" value="F:oxidoreductase activity, acting on paired donors, with incorporation or reduction of molecular oxygen"/>
    <property type="evidence" value="ECO:0007669"/>
    <property type="project" value="InterPro"/>
</dbReference>
<keyword evidence="4 9" id="KW-0349">Heme</keyword>
<evidence type="ECO:0000256" key="9">
    <source>
        <dbReference type="PIRSR" id="PIRSR602401-1"/>
    </source>
</evidence>
<evidence type="ECO:0000256" key="3">
    <source>
        <dbReference type="ARBA" id="ARBA00010617"/>
    </source>
</evidence>
<dbReference type="SUPFAM" id="SSF48264">
    <property type="entry name" value="Cytochrome P450"/>
    <property type="match status" value="1"/>
</dbReference>
<evidence type="ECO:0000256" key="5">
    <source>
        <dbReference type="ARBA" id="ARBA00022723"/>
    </source>
</evidence>
<gene>
    <name evidence="10" type="ORF">SISNIDRAFT_417116</name>
</gene>
<evidence type="ECO:0000256" key="2">
    <source>
        <dbReference type="ARBA" id="ARBA00005179"/>
    </source>
</evidence>
<dbReference type="CDD" id="cd11065">
    <property type="entry name" value="CYP64-like"/>
    <property type="match status" value="1"/>
</dbReference>
<evidence type="ECO:0000256" key="7">
    <source>
        <dbReference type="ARBA" id="ARBA00023004"/>
    </source>
</evidence>
<dbReference type="Proteomes" id="UP000076722">
    <property type="component" value="Unassembled WGS sequence"/>
</dbReference>
<sequence>MILNGLSIALTILLAWKIWDIVYRRRHFLPLPPGPRPLPIIGNLHQMPVKNQSVKFMEWNAEFGDLVYVDLMGAPALIINSHEDAKELLDTRSSIYSDRPRLEMAGGLVGWDKSVVFAPSGNRIRNMRRMLARGVGGRHAQQYHPRMGHAISSFILGVFVILCHHEVFIQYWIDLQRLTGTIILDITYGYQVKGERDELVIMSDKNVREFGEAISVGDFLVDTIPILKYVPAWFPFAGFKRKAAIWRANLLETVERPYVAVKEQLRNGTARVSYVAQHLSEGPLDAETEDLLKYTSYNMYTGTWIKTTATLYHFYFAMTKYPEYQRRAQEEIDRLTEQKRLPSFDDRVNLPFVDALIMEVFRWAPIGIPHRLEVEDTYKGYRIPANTVVWAHLWQLYQSCICIRADRSHRGMSQDARRYKSPQEFNPDRYLQQEKELDPRLTQFGYGRRWFCPGKEIAEDIIFLTIVLTLATCSIKKAVNANGEEIEPVAKFTFGLVAILKEFEFKITPRSPEALELLKHLRDQYT</sequence>
<evidence type="ECO:0000256" key="6">
    <source>
        <dbReference type="ARBA" id="ARBA00023002"/>
    </source>
</evidence>
<evidence type="ECO:0000256" key="8">
    <source>
        <dbReference type="ARBA" id="ARBA00023033"/>
    </source>
</evidence>